<comment type="caution">
    <text evidence="6">The sequence shown here is derived from an EMBL/GenBank/DDBJ whole genome shotgun (WGS) entry which is preliminary data.</text>
</comment>
<dbReference type="SMART" id="SM00226">
    <property type="entry name" value="LMWPc"/>
    <property type="match status" value="1"/>
</dbReference>
<keyword evidence="3 6" id="KW-0378">Hydrolase</keyword>
<accession>A0ABU2Y7W1</accession>
<dbReference type="CDD" id="cd16343">
    <property type="entry name" value="LMWPTP"/>
    <property type="match status" value="1"/>
</dbReference>
<evidence type="ECO:0000313" key="7">
    <source>
        <dbReference type="Proteomes" id="UP001252186"/>
    </source>
</evidence>
<dbReference type="InterPro" id="IPR017867">
    <property type="entry name" value="Tyr_phospatase_low_mol_wt"/>
</dbReference>
<organism evidence="6 7">
    <name type="scientific">Urechidicola vernalis</name>
    <dbReference type="NCBI Taxonomy" id="3075600"/>
    <lineage>
        <taxon>Bacteria</taxon>
        <taxon>Pseudomonadati</taxon>
        <taxon>Bacteroidota</taxon>
        <taxon>Flavobacteriia</taxon>
        <taxon>Flavobacteriales</taxon>
        <taxon>Flavobacteriaceae</taxon>
        <taxon>Urechidicola</taxon>
    </lineage>
</organism>
<dbReference type="PANTHER" id="PTHR11717:SF7">
    <property type="entry name" value="LOW MOLECULAR WEIGHT PHOSPHOTYROSINE PROTEIN PHOSPHATASE"/>
    <property type="match status" value="1"/>
</dbReference>
<dbReference type="EMBL" id="JAVRHV010000009">
    <property type="protein sequence ID" value="MDT0554289.1"/>
    <property type="molecule type" value="Genomic_DNA"/>
</dbReference>
<keyword evidence="4" id="KW-0904">Protein phosphatase</keyword>
<evidence type="ECO:0000256" key="2">
    <source>
        <dbReference type="ARBA" id="ARBA00013064"/>
    </source>
</evidence>
<dbReference type="PANTHER" id="PTHR11717">
    <property type="entry name" value="LOW MOLECULAR WEIGHT PROTEIN TYROSINE PHOSPHATASE"/>
    <property type="match status" value="1"/>
</dbReference>
<evidence type="ECO:0000259" key="5">
    <source>
        <dbReference type="SMART" id="SM00226"/>
    </source>
</evidence>
<evidence type="ECO:0000256" key="3">
    <source>
        <dbReference type="ARBA" id="ARBA00022801"/>
    </source>
</evidence>
<dbReference type="InterPro" id="IPR023485">
    <property type="entry name" value="Ptyr_pPase"/>
</dbReference>
<dbReference type="EC" id="3.1.3.48" evidence="2"/>
<dbReference type="PRINTS" id="PR00719">
    <property type="entry name" value="LMWPTPASE"/>
</dbReference>
<evidence type="ECO:0000256" key="1">
    <source>
        <dbReference type="ARBA" id="ARBA00011063"/>
    </source>
</evidence>
<comment type="similarity">
    <text evidence="1">Belongs to the low molecular weight phosphotyrosine protein phosphatase family.</text>
</comment>
<evidence type="ECO:0000313" key="6">
    <source>
        <dbReference type="EMBL" id="MDT0554289.1"/>
    </source>
</evidence>
<sequence>MTKVLMVCLGNICRSPLAEGILKSKTFLKGITVDSAGTGDYHVGGLPDKRSIAIAKKNNLDITDQRARQFQVSDFDEFDIIYAMDSSNFRRINRQARTDADKAKVKMILNEIYPGENLDVPDPYNGGEHGFRMVYKMLDEVCELVAEKLTKG</sequence>
<reference evidence="6 7" key="1">
    <citation type="submission" date="2023-09" db="EMBL/GenBank/DDBJ databases">
        <authorList>
            <person name="Rey-Velasco X."/>
        </authorList>
    </citation>
    <scope>NUCLEOTIDE SEQUENCE [LARGE SCALE GENOMIC DNA]</scope>
    <source>
        <strain evidence="6 7">P050</strain>
    </source>
</reference>
<dbReference type="Pfam" id="PF01451">
    <property type="entry name" value="LMWPc"/>
    <property type="match status" value="1"/>
</dbReference>
<keyword evidence="7" id="KW-1185">Reference proteome</keyword>
<feature type="domain" description="Phosphotyrosine protein phosphatase I" evidence="5">
    <location>
        <begin position="2"/>
        <end position="148"/>
    </location>
</feature>
<dbReference type="InterPro" id="IPR050438">
    <property type="entry name" value="LMW_PTPase"/>
</dbReference>
<name>A0ABU2Y7W1_9FLAO</name>
<dbReference type="GO" id="GO:0004725">
    <property type="term" value="F:protein tyrosine phosphatase activity"/>
    <property type="evidence" value="ECO:0007669"/>
    <property type="project" value="UniProtKB-EC"/>
</dbReference>
<gene>
    <name evidence="6" type="ORF">RM519_13590</name>
</gene>
<protein>
    <recommendedName>
        <fullName evidence="2">protein-tyrosine-phosphatase</fullName>
        <ecNumber evidence="2">3.1.3.48</ecNumber>
    </recommendedName>
</protein>
<dbReference type="Gene3D" id="3.40.50.2300">
    <property type="match status" value="1"/>
</dbReference>
<dbReference type="Proteomes" id="UP001252186">
    <property type="component" value="Unassembled WGS sequence"/>
</dbReference>
<dbReference type="SUPFAM" id="SSF52788">
    <property type="entry name" value="Phosphotyrosine protein phosphatases I"/>
    <property type="match status" value="1"/>
</dbReference>
<proteinExistence type="inferred from homology"/>
<evidence type="ECO:0000256" key="4">
    <source>
        <dbReference type="ARBA" id="ARBA00022912"/>
    </source>
</evidence>
<dbReference type="InterPro" id="IPR036196">
    <property type="entry name" value="Ptyr_pPase_sf"/>
</dbReference>
<dbReference type="RefSeq" id="WP_311594376.1">
    <property type="nucleotide sequence ID" value="NZ_JAVRHV010000009.1"/>
</dbReference>